<feature type="transmembrane region" description="Helical" evidence="1">
    <location>
        <begin position="266"/>
        <end position="286"/>
    </location>
</feature>
<evidence type="ECO:0000313" key="3">
    <source>
        <dbReference type="Proteomes" id="UP001218788"/>
    </source>
</evidence>
<gene>
    <name evidence="2" type="ORF">OIK42_02665</name>
</gene>
<protein>
    <submittedName>
        <fullName evidence="2">YjgN family protein</fullName>
    </submittedName>
</protein>
<keyword evidence="1" id="KW-0472">Membrane</keyword>
<keyword evidence="1" id="KW-1133">Transmembrane helix</keyword>
<name>A0ABT5L1A7_9ALTE</name>
<keyword evidence="3" id="KW-1185">Reference proteome</keyword>
<organism evidence="2 3">
    <name type="scientific">Alteromonas gilva</name>
    <dbReference type="NCBI Taxonomy" id="2987522"/>
    <lineage>
        <taxon>Bacteria</taxon>
        <taxon>Pseudomonadati</taxon>
        <taxon>Pseudomonadota</taxon>
        <taxon>Gammaproteobacteria</taxon>
        <taxon>Alteromonadales</taxon>
        <taxon>Alteromonadaceae</taxon>
        <taxon>Alteromonas/Salinimonas group</taxon>
        <taxon>Alteromonas</taxon>
    </lineage>
</organism>
<dbReference type="Proteomes" id="UP001218788">
    <property type="component" value="Unassembled WGS sequence"/>
</dbReference>
<proteinExistence type="predicted"/>
<dbReference type="InterPro" id="IPR010295">
    <property type="entry name" value="DUF898"/>
</dbReference>
<reference evidence="2 3" key="1">
    <citation type="submission" date="2022-10" db="EMBL/GenBank/DDBJ databases">
        <title>Alteromonas sp. chi3 Genome sequencing.</title>
        <authorList>
            <person name="Park S."/>
        </authorList>
    </citation>
    <scope>NUCLEOTIDE SEQUENCE [LARGE SCALE GENOMIC DNA]</scope>
    <source>
        <strain evidence="3">chi3</strain>
    </source>
</reference>
<evidence type="ECO:0000313" key="2">
    <source>
        <dbReference type="EMBL" id="MDC8829657.1"/>
    </source>
</evidence>
<keyword evidence="1" id="KW-0812">Transmembrane</keyword>
<evidence type="ECO:0000256" key="1">
    <source>
        <dbReference type="SAM" id="Phobius"/>
    </source>
</evidence>
<dbReference type="EMBL" id="JAQQXP010000001">
    <property type="protein sequence ID" value="MDC8829657.1"/>
    <property type="molecule type" value="Genomic_DNA"/>
</dbReference>
<feature type="transmembrane region" description="Helical" evidence="1">
    <location>
        <begin position="105"/>
        <end position="131"/>
    </location>
</feature>
<comment type="caution">
    <text evidence="2">The sequence shown here is derived from an EMBL/GenBank/DDBJ whole genome shotgun (WGS) entry which is preliminary data.</text>
</comment>
<feature type="transmembrane region" description="Helical" evidence="1">
    <location>
        <begin position="65"/>
        <end position="85"/>
    </location>
</feature>
<feature type="transmembrane region" description="Helical" evidence="1">
    <location>
        <begin position="321"/>
        <end position="342"/>
    </location>
</feature>
<accession>A0ABT5L1A7</accession>
<feature type="transmembrane region" description="Helical" evidence="1">
    <location>
        <begin position="137"/>
        <end position="155"/>
    </location>
</feature>
<sequence length="391" mass="42537">MASSIDYSDYSLEELLSARQSINEDAYPDNVAELDRLITAKSAAGEPEQGRPCKVIFSGNTREFFSIWIVNLLLSIATLGIYSAWAKVRTNRYFYGHTSVDGHRFTYLAAPLQILKGRVIAVVLFALYLLASTLSPFASLLMATALMFLSPWLVCKSLNFTLKMTGYRNVRFAFTGTYLKALLVFLIFPVLTLFTLYLALPWALKKMDEFIVNNTSFGNQKFSTSLRNTPYFASGYAAAFTAVVIGYVGVLALISNMVGNGEGAVPFANGITIVMMFLLYVAVFAVSSSIYHAVVRNHIYAVSKLDGAATFGSDVPVEGLLALRVVNLLAIVCSLGLAIPWAKIRAAHFYAAHTQVNILPGIDTVIATPEQTASSTADEVATAFDIDVALG</sequence>
<feature type="transmembrane region" description="Helical" evidence="1">
    <location>
        <begin position="176"/>
        <end position="200"/>
    </location>
</feature>
<feature type="transmembrane region" description="Helical" evidence="1">
    <location>
        <begin position="231"/>
        <end position="254"/>
    </location>
</feature>
<dbReference type="RefSeq" id="WP_273638152.1">
    <property type="nucleotide sequence ID" value="NZ_JAQQXP010000001.1"/>
</dbReference>
<dbReference type="Pfam" id="PF05987">
    <property type="entry name" value="DUF898"/>
    <property type="match status" value="1"/>
</dbReference>